<feature type="transmembrane region" description="Helical" evidence="7">
    <location>
        <begin position="204"/>
        <end position="228"/>
    </location>
</feature>
<name>A0ABV9TCT8_9GAMM</name>
<feature type="transmembrane region" description="Helical" evidence="7">
    <location>
        <begin position="443"/>
        <end position="465"/>
    </location>
</feature>
<dbReference type="EMBL" id="JBHSJH010000002">
    <property type="protein sequence ID" value="MFC4892621.1"/>
    <property type="molecule type" value="Genomic_DNA"/>
</dbReference>
<protein>
    <submittedName>
        <fullName evidence="8">APC family permease</fullName>
    </submittedName>
</protein>
<sequence>MEQILTSKKLGLIRLVMINIIAVDSLRNISITAQAGWIVISFYILAAIFFLIPCALLTAEMATGSSDETGGIYIWVKKAFGKRFGFVILWLQWVYNLVWFPSICGFFAGVIAYVMAPLLGQNANDLVSNPWYMMSMSLVMFWSATAINLFGIKTSSTVSTLGAIIGTLLPMIVIILIAFVWSTTHTNNITMPSLNDFVPSENNVGSWALFITVMFSLFGLEMSAIHAANVRDAKKNFPRALLISGFVILLTLILSNIAVILVSEQLEIGDVDIVTGLMVSFHYFFSQIGMPWLSYLIAVTLIFGAFTTTSAWIMGLSRAFMVVSKDNLLPAVFSQTNKNDAPDKILVFQGLIFTIFCFFYIFMPSVHSAYWYLSDLTAQLAVIAYMGMFATALKLKLTQPLQEGQFEIFKGAIGTFVMSTLGIIGCVIAVVVGFIPLDSSEMSVLYFDSLLLGGIVLALVIPYVFTLKMAK</sequence>
<feature type="transmembrane region" description="Helical" evidence="7">
    <location>
        <begin position="292"/>
        <end position="315"/>
    </location>
</feature>
<evidence type="ECO:0000313" key="8">
    <source>
        <dbReference type="EMBL" id="MFC4892621.1"/>
    </source>
</evidence>
<feature type="transmembrane region" description="Helical" evidence="7">
    <location>
        <begin position="413"/>
        <end position="437"/>
    </location>
</feature>
<evidence type="ECO:0000313" key="9">
    <source>
        <dbReference type="Proteomes" id="UP001595926"/>
    </source>
</evidence>
<proteinExistence type="predicted"/>
<accession>A0ABV9TCT8</accession>
<dbReference type="InterPro" id="IPR050367">
    <property type="entry name" value="APC_superfamily"/>
</dbReference>
<feature type="transmembrane region" description="Helical" evidence="7">
    <location>
        <begin position="35"/>
        <end position="57"/>
    </location>
</feature>
<evidence type="ECO:0000256" key="1">
    <source>
        <dbReference type="ARBA" id="ARBA00004651"/>
    </source>
</evidence>
<reference evidence="9" key="1">
    <citation type="journal article" date="2019" name="Int. J. Syst. Evol. Microbiol.">
        <title>The Global Catalogue of Microorganisms (GCM) 10K type strain sequencing project: providing services to taxonomists for standard genome sequencing and annotation.</title>
        <authorList>
            <consortium name="The Broad Institute Genomics Platform"/>
            <consortium name="The Broad Institute Genome Sequencing Center for Infectious Disease"/>
            <person name="Wu L."/>
            <person name="Ma J."/>
        </authorList>
    </citation>
    <scope>NUCLEOTIDE SEQUENCE [LARGE SCALE GENOMIC DNA]</scope>
    <source>
        <strain evidence="9">CGMCC 1.13718</strain>
    </source>
</reference>
<keyword evidence="4 7" id="KW-0812">Transmembrane</keyword>
<comment type="caution">
    <text evidence="8">The sequence shown here is derived from an EMBL/GenBank/DDBJ whole genome shotgun (WGS) entry which is preliminary data.</text>
</comment>
<organism evidence="8 9">
    <name type="scientific">Pseudofrancisella aestuarii</name>
    <dbReference type="NCBI Taxonomy" id="2670347"/>
    <lineage>
        <taxon>Bacteria</taxon>
        <taxon>Pseudomonadati</taxon>
        <taxon>Pseudomonadota</taxon>
        <taxon>Gammaproteobacteria</taxon>
        <taxon>Thiotrichales</taxon>
        <taxon>Francisellaceae</taxon>
        <taxon>Pseudofrancisella</taxon>
    </lineage>
</organism>
<dbReference type="PANTHER" id="PTHR42770:SF15">
    <property type="entry name" value="GLUTAMATE_GAMMA-AMINOBUTYRATE ANTIPORTER-RELATED"/>
    <property type="match status" value="1"/>
</dbReference>
<feature type="transmembrane region" description="Helical" evidence="7">
    <location>
        <begin position="345"/>
        <end position="363"/>
    </location>
</feature>
<feature type="transmembrane region" description="Helical" evidence="7">
    <location>
        <begin position="163"/>
        <end position="184"/>
    </location>
</feature>
<evidence type="ECO:0000256" key="2">
    <source>
        <dbReference type="ARBA" id="ARBA00022448"/>
    </source>
</evidence>
<dbReference type="PANTHER" id="PTHR42770">
    <property type="entry name" value="AMINO ACID TRANSPORTER-RELATED"/>
    <property type="match status" value="1"/>
</dbReference>
<dbReference type="Gene3D" id="1.20.1740.10">
    <property type="entry name" value="Amino acid/polyamine transporter I"/>
    <property type="match status" value="1"/>
</dbReference>
<dbReference type="Proteomes" id="UP001595926">
    <property type="component" value="Unassembled WGS sequence"/>
</dbReference>
<keyword evidence="2" id="KW-0813">Transport</keyword>
<evidence type="ECO:0000256" key="4">
    <source>
        <dbReference type="ARBA" id="ARBA00022692"/>
    </source>
</evidence>
<keyword evidence="9" id="KW-1185">Reference proteome</keyword>
<dbReference type="InterPro" id="IPR002293">
    <property type="entry name" value="AA/rel_permease1"/>
</dbReference>
<keyword evidence="6 7" id="KW-0472">Membrane</keyword>
<evidence type="ECO:0000256" key="6">
    <source>
        <dbReference type="ARBA" id="ARBA00023136"/>
    </source>
</evidence>
<keyword evidence="5 7" id="KW-1133">Transmembrane helix</keyword>
<keyword evidence="3" id="KW-1003">Cell membrane</keyword>
<dbReference type="Pfam" id="PF13520">
    <property type="entry name" value="AA_permease_2"/>
    <property type="match status" value="1"/>
</dbReference>
<feature type="transmembrane region" description="Helical" evidence="7">
    <location>
        <begin position="369"/>
        <end position="393"/>
    </location>
</feature>
<feature type="transmembrane region" description="Helical" evidence="7">
    <location>
        <begin position="131"/>
        <end position="151"/>
    </location>
</feature>
<comment type="subcellular location">
    <subcellularLocation>
        <location evidence="1">Cell membrane</location>
        <topology evidence="1">Multi-pass membrane protein</topology>
    </subcellularLocation>
</comment>
<gene>
    <name evidence="8" type="ORF">ACFPDQ_06120</name>
</gene>
<feature type="transmembrane region" description="Helical" evidence="7">
    <location>
        <begin position="93"/>
        <end position="119"/>
    </location>
</feature>
<evidence type="ECO:0000256" key="3">
    <source>
        <dbReference type="ARBA" id="ARBA00022475"/>
    </source>
</evidence>
<dbReference type="RefSeq" id="WP_119330156.1">
    <property type="nucleotide sequence ID" value="NZ_JBHSJH010000002.1"/>
</dbReference>
<evidence type="ECO:0000256" key="5">
    <source>
        <dbReference type="ARBA" id="ARBA00022989"/>
    </source>
</evidence>
<feature type="transmembrane region" description="Helical" evidence="7">
    <location>
        <begin position="240"/>
        <end position="262"/>
    </location>
</feature>
<dbReference type="PIRSF" id="PIRSF006060">
    <property type="entry name" value="AA_transporter"/>
    <property type="match status" value="1"/>
</dbReference>
<evidence type="ECO:0000256" key="7">
    <source>
        <dbReference type="SAM" id="Phobius"/>
    </source>
</evidence>